<sequence length="142" mass="16942">MEKEYIQLPALKRDLDPDVEKVLWAFIQLLEEYQARYQEQYELLNQRKEEADRQLQENIEKIDADAIHLYEETMRSMIRDIVQQSCNLACWVRYHKYDLEESLEEMIDQQPHAAKYIIAMNILMDDAEGSESPFEGNSFMTS</sequence>
<evidence type="ECO:0000313" key="2">
    <source>
        <dbReference type="EMBL" id="CUO76069.1"/>
    </source>
</evidence>
<proteinExistence type="predicted"/>
<dbReference type="AlphaFoldDB" id="A0A174HT27"/>
<feature type="coiled-coil region" evidence="1">
    <location>
        <begin position="27"/>
        <end position="65"/>
    </location>
</feature>
<organism evidence="2 3">
    <name type="scientific">Blautia obeum</name>
    <dbReference type="NCBI Taxonomy" id="40520"/>
    <lineage>
        <taxon>Bacteria</taxon>
        <taxon>Bacillati</taxon>
        <taxon>Bacillota</taxon>
        <taxon>Clostridia</taxon>
        <taxon>Lachnospirales</taxon>
        <taxon>Lachnospiraceae</taxon>
        <taxon>Blautia</taxon>
    </lineage>
</organism>
<dbReference type="RefSeq" id="WP_055066639.1">
    <property type="nucleotide sequence ID" value="NZ_CYZD01000023.1"/>
</dbReference>
<evidence type="ECO:0000256" key="1">
    <source>
        <dbReference type="SAM" id="Coils"/>
    </source>
</evidence>
<dbReference type="Proteomes" id="UP000095409">
    <property type="component" value="Unassembled WGS sequence"/>
</dbReference>
<protein>
    <submittedName>
        <fullName evidence="2">Uncharacterized protein</fullName>
    </submittedName>
</protein>
<keyword evidence="1" id="KW-0175">Coiled coil</keyword>
<gene>
    <name evidence="2" type="ORF">ERS852394_02969</name>
</gene>
<evidence type="ECO:0000313" key="3">
    <source>
        <dbReference type="Proteomes" id="UP000095409"/>
    </source>
</evidence>
<dbReference type="EMBL" id="CYZD01000023">
    <property type="protein sequence ID" value="CUO76069.1"/>
    <property type="molecule type" value="Genomic_DNA"/>
</dbReference>
<name>A0A174HT27_9FIRM</name>
<reference evidence="2 3" key="1">
    <citation type="submission" date="2015-09" db="EMBL/GenBank/DDBJ databases">
        <authorList>
            <consortium name="Pathogen Informatics"/>
        </authorList>
    </citation>
    <scope>NUCLEOTIDE SEQUENCE [LARGE SCALE GENOMIC DNA]</scope>
    <source>
        <strain evidence="2 3">2789STDY5608837</strain>
    </source>
</reference>
<accession>A0A174HT27</accession>